<feature type="region of interest" description="Disordered" evidence="1">
    <location>
        <begin position="19"/>
        <end position="67"/>
    </location>
</feature>
<evidence type="ECO:0000313" key="3">
    <source>
        <dbReference type="Proteomes" id="UP000484858"/>
    </source>
</evidence>
<dbReference type="AlphaFoldDB" id="A0A829WYA0"/>
<sequence>MSGCFLLCGLSACQAYDRAPTPPAAPSTGEPVLSGRPEGMLLSPPKWESQSSYSDRFNADGSQNHSF</sequence>
<protein>
    <submittedName>
        <fullName evidence="2">Uncharacterized protein</fullName>
    </submittedName>
</protein>
<dbReference type="EMBL" id="BARJ01000002">
    <property type="protein sequence ID" value="GEM15902.1"/>
    <property type="molecule type" value="Genomic_DNA"/>
</dbReference>
<gene>
    <name evidence="2" type="ORF">NBRC3293_0399</name>
</gene>
<feature type="compositionally biased region" description="Polar residues" evidence="1">
    <location>
        <begin position="48"/>
        <end position="67"/>
    </location>
</feature>
<reference evidence="2 3" key="1">
    <citation type="submission" date="2013-04" db="EMBL/GenBank/DDBJ databases">
        <title>Gluconobacter oxydans NBRC 3293 whole genome sequence.</title>
        <authorList>
            <person name="Matsutani M."/>
            <person name="Yakushi T."/>
            <person name="Matsushita K."/>
        </authorList>
    </citation>
    <scope>NUCLEOTIDE SEQUENCE [LARGE SCALE GENOMIC DNA]</scope>
    <source>
        <strain evidence="2 3">NBRC 3293</strain>
    </source>
</reference>
<name>A0A829WYA0_GLUOY</name>
<organism evidence="2 3">
    <name type="scientific">Gluconobacter oxydans NBRC 3293</name>
    <dbReference type="NCBI Taxonomy" id="1315969"/>
    <lineage>
        <taxon>Bacteria</taxon>
        <taxon>Pseudomonadati</taxon>
        <taxon>Pseudomonadota</taxon>
        <taxon>Alphaproteobacteria</taxon>
        <taxon>Acetobacterales</taxon>
        <taxon>Acetobacteraceae</taxon>
        <taxon>Gluconobacter</taxon>
    </lineage>
</organism>
<proteinExistence type="predicted"/>
<accession>A0A829WYA0</accession>
<evidence type="ECO:0000256" key="1">
    <source>
        <dbReference type="SAM" id="MobiDB-lite"/>
    </source>
</evidence>
<dbReference type="Proteomes" id="UP000484858">
    <property type="component" value="Unassembled WGS sequence"/>
</dbReference>
<evidence type="ECO:0000313" key="2">
    <source>
        <dbReference type="EMBL" id="GEM15902.1"/>
    </source>
</evidence>
<comment type="caution">
    <text evidence="2">The sequence shown here is derived from an EMBL/GenBank/DDBJ whole genome shotgun (WGS) entry which is preliminary data.</text>
</comment>